<reference evidence="2 3" key="1">
    <citation type="submission" date="2019-02" db="EMBL/GenBank/DDBJ databases">
        <authorList>
            <person name="Goldberg S.R."/>
            <person name="Haltli B.A."/>
            <person name="Correa H."/>
            <person name="Russell K.G."/>
        </authorList>
    </citation>
    <scope>NUCLEOTIDE SEQUENCE [LARGE SCALE GENOMIC DNA]</scope>
    <source>
        <strain evidence="2 3">JCM 16186</strain>
    </source>
</reference>
<dbReference type="RefSeq" id="WP_155177195.1">
    <property type="nucleotide sequence ID" value="NZ_BAAAFL010000010.1"/>
</dbReference>
<keyword evidence="3" id="KW-1185">Reference proteome</keyword>
<dbReference type="InterPro" id="IPR055259">
    <property type="entry name" value="YkvP/CgeB_Glyco_trans-like"/>
</dbReference>
<gene>
    <name evidence="2" type="ORF">E1163_29150</name>
</gene>
<dbReference type="Gene3D" id="3.40.50.2000">
    <property type="entry name" value="Glycogen Phosphorylase B"/>
    <property type="match status" value="2"/>
</dbReference>
<dbReference type="Pfam" id="PF13524">
    <property type="entry name" value="Glyco_trans_1_2"/>
    <property type="match status" value="1"/>
</dbReference>
<accession>A0ABW9RZ14</accession>
<feature type="domain" description="Spore protein YkvP/CgeB glycosyl transferase-like" evidence="1">
    <location>
        <begin position="200"/>
        <end position="345"/>
    </location>
</feature>
<evidence type="ECO:0000313" key="2">
    <source>
        <dbReference type="EMBL" id="MTI29065.1"/>
    </source>
</evidence>
<dbReference type="Proteomes" id="UP000798808">
    <property type="component" value="Unassembled WGS sequence"/>
</dbReference>
<comment type="caution">
    <text evidence="2">The sequence shown here is derived from an EMBL/GenBank/DDBJ whole genome shotgun (WGS) entry which is preliminary data.</text>
</comment>
<dbReference type="EMBL" id="SMLW01000678">
    <property type="protein sequence ID" value="MTI29065.1"/>
    <property type="molecule type" value="Genomic_DNA"/>
</dbReference>
<organism evidence="2 3">
    <name type="scientific">Fulvivirga kasyanovii</name>
    <dbReference type="NCBI Taxonomy" id="396812"/>
    <lineage>
        <taxon>Bacteria</taxon>
        <taxon>Pseudomonadati</taxon>
        <taxon>Bacteroidota</taxon>
        <taxon>Cytophagia</taxon>
        <taxon>Cytophagales</taxon>
        <taxon>Fulvivirgaceae</taxon>
        <taxon>Fulvivirga</taxon>
    </lineage>
</organism>
<protein>
    <submittedName>
        <fullName evidence="2">Glycosyltransferase</fullName>
    </submittedName>
</protein>
<proteinExistence type="predicted"/>
<name>A0ABW9RZ14_9BACT</name>
<evidence type="ECO:0000259" key="1">
    <source>
        <dbReference type="Pfam" id="PF13524"/>
    </source>
</evidence>
<dbReference type="SUPFAM" id="SSF53756">
    <property type="entry name" value="UDP-Glycosyltransferase/glycogen phosphorylase"/>
    <property type="match status" value="1"/>
</dbReference>
<evidence type="ECO:0000313" key="3">
    <source>
        <dbReference type="Proteomes" id="UP000798808"/>
    </source>
</evidence>
<sequence length="365" mass="41478">MQIVFIGLTISSSWGNGHATTYRGLLRELTAQGHEVYFLEHDKPWYSDNRDFDQSEHYHLRFYDSVDMLQEQFGSLVKTAEMVIVGSYVPEGVRVGRWVQDTANGVTAFYDIDTPVTLTKLDKGDEEYLTKALIPGFDLYLSFSGGEVLDLLENQYNAQRARALYCSVDPDLYYPMNLEKKWTLGYLGTYSMDRQPTVNNLLIEPAKNYVSKNFVVAGPGYPEEIAWPQNVQRIDHLAPHKHCEFYNRQQFTLNVTREAMIRLGYSPSVRLFEAAACGVPIISDYWKGLTDLFEEGNEILIARDTGEMESILKETTPEQQKAIGEAARKKVMHAHTAAHRAKELITYYDEVNNLVLTGDAGSVDL</sequence>